<gene>
    <name evidence="3" type="ORF">DIY07_02015</name>
</gene>
<dbReference type="SMART" id="SM00530">
    <property type="entry name" value="HTH_XRE"/>
    <property type="match status" value="1"/>
</dbReference>
<dbReference type="RefSeq" id="WP_121819998.1">
    <property type="nucleotide sequence ID" value="NZ_QLQD01000023.1"/>
</dbReference>
<dbReference type="AlphaFoldDB" id="A0A3L8GQ12"/>
<dbReference type="InterPro" id="IPR010982">
    <property type="entry name" value="Lambda_DNA-bd_dom_sf"/>
</dbReference>
<dbReference type="PROSITE" id="PS50943">
    <property type="entry name" value="HTH_CROC1"/>
    <property type="match status" value="1"/>
</dbReference>
<reference evidence="3 4" key="1">
    <citation type="submission" date="2018-06" db="EMBL/GenBank/DDBJ databases">
        <title>Mutators as drivers of adaptation in pathogenic bacteria and a risk factor for host jumps and vaccine escape.</title>
        <authorList>
            <person name="Barnes A.C."/>
            <person name="Silayeva O."/>
        </authorList>
    </citation>
    <scope>NUCLEOTIDE SEQUENCE [LARGE SCALE GENOMIC DNA]</scope>
    <source>
        <strain evidence="3 4">QMA0445</strain>
    </source>
</reference>
<evidence type="ECO:0000259" key="2">
    <source>
        <dbReference type="PROSITE" id="PS50943"/>
    </source>
</evidence>
<evidence type="ECO:0000256" key="1">
    <source>
        <dbReference type="ARBA" id="ARBA00023125"/>
    </source>
</evidence>
<dbReference type="EMBL" id="QLQD01000023">
    <property type="protein sequence ID" value="RLU58484.1"/>
    <property type="molecule type" value="Genomic_DNA"/>
</dbReference>
<protein>
    <submittedName>
        <fullName evidence="3">XRE family transcriptional regulator</fullName>
    </submittedName>
</protein>
<dbReference type="PANTHER" id="PTHR46558:SF11">
    <property type="entry name" value="HTH-TYPE TRANSCRIPTIONAL REGULATOR XRE"/>
    <property type="match status" value="1"/>
</dbReference>
<dbReference type="OrthoDB" id="2236632at2"/>
<keyword evidence="1" id="KW-0238">DNA-binding</keyword>
<evidence type="ECO:0000313" key="3">
    <source>
        <dbReference type="EMBL" id="RLU58484.1"/>
    </source>
</evidence>
<dbReference type="CDD" id="cd00093">
    <property type="entry name" value="HTH_XRE"/>
    <property type="match status" value="1"/>
</dbReference>
<evidence type="ECO:0000313" key="4">
    <source>
        <dbReference type="Proteomes" id="UP000269148"/>
    </source>
</evidence>
<dbReference type="PANTHER" id="PTHR46558">
    <property type="entry name" value="TRACRIPTIONAL REGULATORY PROTEIN-RELATED-RELATED"/>
    <property type="match status" value="1"/>
</dbReference>
<dbReference type="SUPFAM" id="SSF47413">
    <property type="entry name" value="lambda repressor-like DNA-binding domains"/>
    <property type="match status" value="1"/>
</dbReference>
<dbReference type="GO" id="GO:0003677">
    <property type="term" value="F:DNA binding"/>
    <property type="evidence" value="ECO:0007669"/>
    <property type="project" value="UniProtKB-KW"/>
</dbReference>
<dbReference type="Gene3D" id="1.10.260.40">
    <property type="entry name" value="lambda repressor-like DNA-binding domains"/>
    <property type="match status" value="1"/>
</dbReference>
<feature type="domain" description="HTH cro/C1-type" evidence="2">
    <location>
        <begin position="9"/>
        <end position="63"/>
    </location>
</feature>
<accession>A0A3L8GQ12</accession>
<dbReference type="InterPro" id="IPR001387">
    <property type="entry name" value="Cro/C1-type_HTH"/>
</dbReference>
<organism evidence="3 4">
    <name type="scientific">Streptococcus iniae</name>
    <name type="common">Streptococcus shiloi</name>
    <dbReference type="NCBI Taxonomy" id="1346"/>
    <lineage>
        <taxon>Bacteria</taxon>
        <taxon>Bacillati</taxon>
        <taxon>Bacillota</taxon>
        <taxon>Bacilli</taxon>
        <taxon>Lactobacillales</taxon>
        <taxon>Streptococcaceae</taxon>
        <taxon>Streptococcus</taxon>
    </lineage>
</organism>
<dbReference type="Pfam" id="PF01381">
    <property type="entry name" value="HTH_3"/>
    <property type="match status" value="1"/>
</dbReference>
<dbReference type="Proteomes" id="UP000269148">
    <property type="component" value="Unassembled WGS sequence"/>
</dbReference>
<comment type="caution">
    <text evidence="3">The sequence shown here is derived from an EMBL/GenBank/DDBJ whole genome shotgun (WGS) entry which is preliminary data.</text>
</comment>
<proteinExistence type="predicted"/>
<name>A0A3L8GQ12_STRIN</name>
<sequence>MTKKTQNRIKELRKKSNLTQEKLAEQLGLYRNTISNWERGYSHINLANAEKLAQFFQVSIDYLLGRSE</sequence>